<dbReference type="EMBL" id="ML976675">
    <property type="protein sequence ID" value="KAF1974327.1"/>
    <property type="molecule type" value="Genomic_DNA"/>
</dbReference>
<dbReference type="Proteomes" id="UP000800036">
    <property type="component" value="Unassembled WGS sequence"/>
</dbReference>
<accession>A0A6A5VLM0</accession>
<sequence>MVVLHFTVYLAKAYQSHVRGTDATDKDVLHHYVRTLALLQQRVGDAGNELATSDRTIEVVMGLATVAAFKHDGEVARKHLEGLKKMVALRGGPWGLERKVLFNICYADVGRSLSTGEKTVFFAGEGAWSSYIAAPTKATRTSRNHMTPMPPDVCFHALDARLQAVYTDLSELARAANLAVWSNRDTDTAAYSRQGTFYRGIMFSALYRLLNLDFGSGNVDAVMRLGLLAVASTLFSQWRGSKERYEYIAQELLGALVSLEKEEYGLPREVVLWLYVVGCVSVFNERERAVIMPTLVQLLGQMQMKTWDETRAVLKAFLWVDAMHDTVAEEVLVPVIFPRWEQQQQLLVSAK</sequence>
<protein>
    <submittedName>
        <fullName evidence="1">Uncharacterized protein</fullName>
    </submittedName>
</protein>
<evidence type="ECO:0000313" key="2">
    <source>
        <dbReference type="Proteomes" id="UP000800036"/>
    </source>
</evidence>
<gene>
    <name evidence="1" type="ORF">BU23DRAFT_531859</name>
</gene>
<keyword evidence="2" id="KW-1185">Reference proteome</keyword>
<evidence type="ECO:0000313" key="1">
    <source>
        <dbReference type="EMBL" id="KAF1974327.1"/>
    </source>
</evidence>
<dbReference type="InterPro" id="IPR021858">
    <property type="entry name" value="Fun_TF"/>
</dbReference>
<dbReference type="OrthoDB" id="4158087at2759"/>
<reference evidence="1" key="1">
    <citation type="journal article" date="2020" name="Stud. Mycol.">
        <title>101 Dothideomycetes genomes: a test case for predicting lifestyles and emergence of pathogens.</title>
        <authorList>
            <person name="Haridas S."/>
            <person name="Albert R."/>
            <person name="Binder M."/>
            <person name="Bloem J."/>
            <person name="Labutti K."/>
            <person name="Salamov A."/>
            <person name="Andreopoulos B."/>
            <person name="Baker S."/>
            <person name="Barry K."/>
            <person name="Bills G."/>
            <person name="Bluhm B."/>
            <person name="Cannon C."/>
            <person name="Castanera R."/>
            <person name="Culley D."/>
            <person name="Daum C."/>
            <person name="Ezra D."/>
            <person name="Gonzalez J."/>
            <person name="Henrissat B."/>
            <person name="Kuo A."/>
            <person name="Liang C."/>
            <person name="Lipzen A."/>
            <person name="Lutzoni F."/>
            <person name="Magnuson J."/>
            <person name="Mondo S."/>
            <person name="Nolan M."/>
            <person name="Ohm R."/>
            <person name="Pangilinan J."/>
            <person name="Park H.-J."/>
            <person name="Ramirez L."/>
            <person name="Alfaro M."/>
            <person name="Sun H."/>
            <person name="Tritt A."/>
            <person name="Yoshinaga Y."/>
            <person name="Zwiers L.-H."/>
            <person name="Turgeon B."/>
            <person name="Goodwin S."/>
            <person name="Spatafora J."/>
            <person name="Crous P."/>
            <person name="Grigoriev I."/>
        </authorList>
    </citation>
    <scope>NUCLEOTIDE SEQUENCE</scope>
    <source>
        <strain evidence="1">CBS 107.79</strain>
    </source>
</reference>
<dbReference type="PANTHER" id="PTHR37540:SF5">
    <property type="entry name" value="TRANSCRIPTION FACTOR DOMAIN-CONTAINING PROTEIN"/>
    <property type="match status" value="1"/>
</dbReference>
<dbReference type="Pfam" id="PF11951">
    <property type="entry name" value="Fungal_trans_2"/>
    <property type="match status" value="1"/>
</dbReference>
<organism evidence="1 2">
    <name type="scientific">Bimuria novae-zelandiae CBS 107.79</name>
    <dbReference type="NCBI Taxonomy" id="1447943"/>
    <lineage>
        <taxon>Eukaryota</taxon>
        <taxon>Fungi</taxon>
        <taxon>Dikarya</taxon>
        <taxon>Ascomycota</taxon>
        <taxon>Pezizomycotina</taxon>
        <taxon>Dothideomycetes</taxon>
        <taxon>Pleosporomycetidae</taxon>
        <taxon>Pleosporales</taxon>
        <taxon>Massarineae</taxon>
        <taxon>Didymosphaeriaceae</taxon>
        <taxon>Bimuria</taxon>
    </lineage>
</organism>
<dbReference type="AlphaFoldDB" id="A0A6A5VLM0"/>
<name>A0A6A5VLM0_9PLEO</name>
<dbReference type="PANTHER" id="PTHR37540">
    <property type="entry name" value="TRANSCRIPTION FACTOR (ACR-2), PUTATIVE-RELATED-RELATED"/>
    <property type="match status" value="1"/>
</dbReference>
<proteinExistence type="predicted"/>